<dbReference type="EMBL" id="CP042437">
    <property type="protein sequence ID" value="QEC77036.1"/>
    <property type="molecule type" value="Genomic_DNA"/>
</dbReference>
<dbReference type="SUPFAM" id="SSF53335">
    <property type="entry name" value="S-adenosyl-L-methionine-dependent methyltransferases"/>
    <property type="match status" value="1"/>
</dbReference>
<accession>A0A5B8W2C6</accession>
<dbReference type="AlphaFoldDB" id="A0A5B8W2C6"/>
<reference evidence="8 9" key="1">
    <citation type="journal article" date="2013" name="J. Microbiol.">
        <title>Mucilaginibacter ginsenosidivorax sp. nov., with ginsenoside converting activity isolated from sediment.</title>
        <authorList>
            <person name="Kim J.K."/>
            <person name="Choi T.E."/>
            <person name="Liu Q.M."/>
            <person name="Park H.Y."/>
            <person name="Yi T.H."/>
            <person name="Yoon M.H."/>
            <person name="Kim S.C."/>
            <person name="Im W.T."/>
        </authorList>
    </citation>
    <scope>NUCLEOTIDE SEQUENCE [LARGE SCALE GENOMIC DNA]</scope>
    <source>
        <strain evidence="8 9">KHI28</strain>
    </source>
</reference>
<dbReference type="CDD" id="cd07989">
    <property type="entry name" value="LPLAT_AGPAT-like"/>
    <property type="match status" value="1"/>
</dbReference>
<keyword evidence="4 6" id="KW-1133">Transmembrane helix</keyword>
<dbReference type="KEGG" id="mgk:FSB76_14185"/>
<dbReference type="InterPro" id="IPR029063">
    <property type="entry name" value="SAM-dependent_MTases_sf"/>
</dbReference>
<feature type="transmembrane region" description="Helical" evidence="6">
    <location>
        <begin position="390"/>
        <end position="409"/>
    </location>
</feature>
<protein>
    <submittedName>
        <fullName evidence="8">Methyltransferase domain-containing protein</fullName>
    </submittedName>
</protein>
<keyword evidence="5 6" id="KW-0472">Membrane</keyword>
<dbReference type="OrthoDB" id="9803035at2"/>
<dbReference type="SUPFAM" id="SSF69593">
    <property type="entry name" value="Glycerol-3-phosphate (1)-acyltransferase"/>
    <property type="match status" value="1"/>
</dbReference>
<feature type="transmembrane region" description="Helical" evidence="6">
    <location>
        <begin position="298"/>
        <end position="318"/>
    </location>
</feature>
<feature type="transmembrane region" description="Helical" evidence="6">
    <location>
        <begin position="17"/>
        <end position="35"/>
    </location>
</feature>
<dbReference type="InterPro" id="IPR002123">
    <property type="entry name" value="Plipid/glycerol_acylTrfase"/>
</dbReference>
<dbReference type="PANTHER" id="PTHR33406">
    <property type="entry name" value="MEMBRANE PROTEIN MJ1562-RELATED"/>
    <property type="match status" value="1"/>
</dbReference>
<dbReference type="RefSeq" id="WP_147054379.1">
    <property type="nucleotide sequence ID" value="NZ_CP042437.1"/>
</dbReference>
<feature type="domain" description="Phospholipid/glycerol acyltransferase" evidence="7">
    <location>
        <begin position="899"/>
        <end position="1008"/>
    </location>
</feature>
<feature type="transmembrane region" description="Helical" evidence="6">
    <location>
        <begin position="440"/>
        <end position="457"/>
    </location>
</feature>
<feature type="transmembrane region" description="Helical" evidence="6">
    <location>
        <begin position="759"/>
        <end position="778"/>
    </location>
</feature>
<feature type="transmembrane region" description="Helical" evidence="6">
    <location>
        <begin position="784"/>
        <end position="810"/>
    </location>
</feature>
<keyword evidence="8" id="KW-0808">Transferase</keyword>
<dbReference type="InterPro" id="IPR050545">
    <property type="entry name" value="Mycobact_MmpL"/>
</dbReference>
<dbReference type="GO" id="GO:0032259">
    <property type="term" value="P:methylation"/>
    <property type="evidence" value="ECO:0007669"/>
    <property type="project" value="UniProtKB-KW"/>
</dbReference>
<keyword evidence="2" id="KW-1003">Cell membrane</keyword>
<dbReference type="InterPro" id="IPR041698">
    <property type="entry name" value="Methyltransf_25"/>
</dbReference>
<sequence length="1280" mass="145117">MEKGLILIYHYFSKNKLVFYTVFAACFLAMGYFASRVKFEEDISKVIPKDKKIARLNEVFQNSKFLDKLVIMVSLKDSTATANPDSLVAYADEFAAAVGPKLKDYIGKANFKVDDDVVMKLFGTISQRLPIYLTEKDYKTIDTVITPEKVKQTLAYDYRTLTSPAGIALKSIISNDPVGISFIGLKKLQQLQYDKNFELYDNYVVTRDHKNLLMFITPAYPPNNTGKNSVLIKGLDQLIDSLGNKPKRIATATYFGSAAVYYGNAQQLRRDTALTQGATVVALILFLGLYFRKKRAPIIILIPVLFGSLFSLTAIYFLKGSISVIALGTGSVVLGIAINYSLHVFNHYRHTKSVEQVIRDLTLPLTVGSFTTIGGFLCLEFVESEMLKDLGLFAAFSLIGASICSLVFLPQFISTKKEQENHTFTQLSWIDKLASFNPEYNKYIVIGIILLTGVFFYKANDVTFEFDVAKMNYMPPALQQSQNKLNKINQYALQSVYLVSEGKTLDRALINNEKLARQIEKLKEQGIVKKSSDVSSFIISDSLQKERVNRWNTYWTAEKKQQLFATLESEGKLKGFSTSAFEKFKVLLNKDFSRTNDDDVAEIRKSFLDNFINEYPSHSTVVTLVQTSPDKKAAIYKAFENAPNVTVIDKQYLTNKLVEIINADFTKIAVMSSLLVFVVLLLTYGRMELALVSFIPMAISWIWILGLMGIFGIGFNIVNIIISALIFGLGDDYSLYIMDGLLQEYKTGKKVLSSYKSSIFLSAITTITGLGVLIFAKHPALRSIAAISIIGIVCVVIMSQILIPFLFNILIKNRAAKKHFPWTISGFVISIFAFTYFVTGCLILSALGFIFRLNPFSKEKGKLVYHAILARFSWSMIYIMGNVKKEIINKHLADFKNPSVIIANHQSFLDILILVMLNPRLILFTNNWVWNSPVFGAVVRMADYFPVAQGTEESIDILAERVKKGYSIVIFPEGTRSEDGEIKRFHKGAFYLAEALKMDIQPILIHGTGYCMTKGDFLLKNGKITLKYLPRIKPADTTFGTGYAERTKAISKYFKTEFKQLSQEIQQPRYYREQLIYNYLYKGPVLEWYMRIKVRLEKNYQQFHDLLPAKGKMLDIGCGYGFMPYMLHFAAPQREFIGIDYDEDKIEVANNNFSKDAHINFEHADVLSFEFEKYDAIIIADMLHYMLPDEQKLIMERCMKSLNPGGKLIIRDGNKDLKEKHRGTELTEFFSTRFIKFNKASRGLSFLSAQLVEDIAAANNMSCKIIDETKFTSNIIFVIE</sequence>
<evidence type="ECO:0000259" key="7">
    <source>
        <dbReference type="SMART" id="SM00563"/>
    </source>
</evidence>
<organism evidence="8 9">
    <name type="scientific">Mucilaginibacter ginsenosidivorax</name>
    <dbReference type="NCBI Taxonomy" id="862126"/>
    <lineage>
        <taxon>Bacteria</taxon>
        <taxon>Pseudomonadati</taxon>
        <taxon>Bacteroidota</taxon>
        <taxon>Sphingobacteriia</taxon>
        <taxon>Sphingobacteriales</taxon>
        <taxon>Sphingobacteriaceae</taxon>
        <taxon>Mucilaginibacter</taxon>
    </lineage>
</organism>
<dbReference type="Pfam" id="PF03176">
    <property type="entry name" value="MMPL"/>
    <property type="match status" value="2"/>
</dbReference>
<dbReference type="GO" id="GO:0016746">
    <property type="term" value="F:acyltransferase activity"/>
    <property type="evidence" value="ECO:0007669"/>
    <property type="project" value="InterPro"/>
</dbReference>
<keyword evidence="9" id="KW-1185">Reference proteome</keyword>
<feature type="transmembrane region" description="Helical" evidence="6">
    <location>
        <begin position="689"/>
        <end position="711"/>
    </location>
</feature>
<dbReference type="InterPro" id="IPR004869">
    <property type="entry name" value="MMPL_dom"/>
</dbReference>
<dbReference type="Gene3D" id="3.40.50.150">
    <property type="entry name" value="Vaccinia Virus protein VP39"/>
    <property type="match status" value="1"/>
</dbReference>
<feature type="transmembrane region" description="Helical" evidence="6">
    <location>
        <begin position="324"/>
        <end position="342"/>
    </location>
</feature>
<gene>
    <name evidence="8" type="ORF">FSB76_14185</name>
</gene>
<dbReference type="Pfam" id="PF13649">
    <property type="entry name" value="Methyltransf_25"/>
    <property type="match status" value="1"/>
</dbReference>
<comment type="subcellular location">
    <subcellularLocation>
        <location evidence="1">Cell membrane</location>
        <topology evidence="1">Multi-pass membrane protein</topology>
    </subcellularLocation>
</comment>
<keyword evidence="3 6" id="KW-0812">Transmembrane</keyword>
<feature type="transmembrane region" description="Helical" evidence="6">
    <location>
        <begin position="273"/>
        <end position="291"/>
    </location>
</feature>
<dbReference type="Pfam" id="PF01553">
    <property type="entry name" value="Acyltransferase"/>
    <property type="match status" value="1"/>
</dbReference>
<evidence type="ECO:0000256" key="4">
    <source>
        <dbReference type="ARBA" id="ARBA00022989"/>
    </source>
</evidence>
<evidence type="ECO:0000256" key="5">
    <source>
        <dbReference type="ARBA" id="ARBA00023136"/>
    </source>
</evidence>
<dbReference type="CDD" id="cd02440">
    <property type="entry name" value="AdoMet_MTases"/>
    <property type="match status" value="1"/>
</dbReference>
<dbReference type="GO" id="GO:0005886">
    <property type="term" value="C:plasma membrane"/>
    <property type="evidence" value="ECO:0007669"/>
    <property type="project" value="UniProtKB-SubCell"/>
</dbReference>
<dbReference type="Gene3D" id="1.20.1640.10">
    <property type="entry name" value="Multidrug efflux transporter AcrB transmembrane domain"/>
    <property type="match status" value="2"/>
</dbReference>
<dbReference type="SUPFAM" id="SSF82866">
    <property type="entry name" value="Multidrug efflux transporter AcrB transmembrane domain"/>
    <property type="match status" value="2"/>
</dbReference>
<evidence type="ECO:0000313" key="8">
    <source>
        <dbReference type="EMBL" id="QEC77036.1"/>
    </source>
</evidence>
<feature type="transmembrane region" description="Helical" evidence="6">
    <location>
        <begin position="665"/>
        <end position="682"/>
    </location>
</feature>
<feature type="transmembrane region" description="Helical" evidence="6">
    <location>
        <begin position="822"/>
        <end position="851"/>
    </location>
</feature>
<dbReference type="PANTHER" id="PTHR33406:SF13">
    <property type="entry name" value="MEMBRANE PROTEIN YDFJ"/>
    <property type="match status" value="1"/>
</dbReference>
<dbReference type="GO" id="GO:0008168">
    <property type="term" value="F:methyltransferase activity"/>
    <property type="evidence" value="ECO:0007669"/>
    <property type="project" value="UniProtKB-KW"/>
</dbReference>
<feature type="transmembrane region" description="Helical" evidence="6">
    <location>
        <begin position="363"/>
        <end position="384"/>
    </location>
</feature>
<dbReference type="Proteomes" id="UP000321362">
    <property type="component" value="Chromosome"/>
</dbReference>
<evidence type="ECO:0000313" key="9">
    <source>
        <dbReference type="Proteomes" id="UP000321362"/>
    </source>
</evidence>
<proteinExistence type="predicted"/>
<evidence type="ECO:0000256" key="1">
    <source>
        <dbReference type="ARBA" id="ARBA00004651"/>
    </source>
</evidence>
<evidence type="ECO:0000256" key="2">
    <source>
        <dbReference type="ARBA" id="ARBA00022475"/>
    </source>
</evidence>
<evidence type="ECO:0000256" key="6">
    <source>
        <dbReference type="SAM" id="Phobius"/>
    </source>
</evidence>
<keyword evidence="8" id="KW-0489">Methyltransferase</keyword>
<dbReference type="SMART" id="SM00563">
    <property type="entry name" value="PlsC"/>
    <property type="match status" value="1"/>
</dbReference>
<name>A0A5B8W2C6_9SPHI</name>
<feature type="transmembrane region" description="Helical" evidence="6">
    <location>
        <begin position="717"/>
        <end position="738"/>
    </location>
</feature>
<evidence type="ECO:0000256" key="3">
    <source>
        <dbReference type="ARBA" id="ARBA00022692"/>
    </source>
</evidence>